<organism evidence="1 2">
    <name type="scientific">Mycolicibacterium mageritense</name>
    <name type="common">Mycobacterium mageritense</name>
    <dbReference type="NCBI Taxonomy" id="53462"/>
    <lineage>
        <taxon>Bacteria</taxon>
        <taxon>Bacillati</taxon>
        <taxon>Actinomycetota</taxon>
        <taxon>Actinomycetes</taxon>
        <taxon>Mycobacteriales</taxon>
        <taxon>Mycobacteriaceae</taxon>
        <taxon>Mycolicibacterium</taxon>
    </lineage>
</organism>
<dbReference type="EMBL" id="AP027452">
    <property type="protein sequence ID" value="BDY33194.1"/>
    <property type="molecule type" value="Genomic_DNA"/>
</dbReference>
<protein>
    <submittedName>
        <fullName evidence="1">Uncharacterized protein</fullName>
    </submittedName>
</protein>
<name>A0AAI8U1Z3_MYCME</name>
<dbReference type="Proteomes" id="UP001241092">
    <property type="component" value="Chromosome"/>
</dbReference>
<accession>A0AAI8U1Z3</accession>
<evidence type="ECO:0000313" key="2">
    <source>
        <dbReference type="Proteomes" id="UP001241092"/>
    </source>
</evidence>
<sequence>MNNPLAEVAEPVGEYPDVPARSGAAALMDAANEQATRYRNLQNAIGDVRTWCHGKHLVGAREILNIIESHHV</sequence>
<reference evidence="1" key="1">
    <citation type="submission" date="2023-03" db="EMBL/GenBank/DDBJ databases">
        <title>Draft genome sequence of a Mycolicibacterium mageritense strain H4_3_1 isolated from a hybrid biological-inorganic system reactor.</title>
        <authorList>
            <person name="Feng X."/>
            <person name="Kazama D."/>
            <person name="Sato K."/>
            <person name="Kobayashi H."/>
        </authorList>
    </citation>
    <scope>NUCLEOTIDE SEQUENCE</scope>
    <source>
        <strain evidence="1">H4_3_1</strain>
    </source>
</reference>
<dbReference type="AlphaFoldDB" id="A0AAI8U1Z3"/>
<proteinExistence type="predicted"/>
<evidence type="ECO:0000313" key="1">
    <source>
        <dbReference type="EMBL" id="BDY33194.1"/>
    </source>
</evidence>
<dbReference type="RefSeq" id="WP_286212804.1">
    <property type="nucleotide sequence ID" value="NZ_AP027452.1"/>
</dbReference>
<gene>
    <name evidence="1" type="ORF">hbim_07169</name>
</gene>